<proteinExistence type="predicted"/>
<gene>
    <name evidence="1" type="primary">ORF31822</name>
</gene>
<dbReference type="EMBL" id="HACG01011175">
    <property type="protein sequence ID" value="CEK58040.1"/>
    <property type="molecule type" value="Transcribed_RNA"/>
</dbReference>
<protein>
    <submittedName>
        <fullName evidence="1">Uncharacterized protein</fullName>
    </submittedName>
</protein>
<dbReference type="AlphaFoldDB" id="A0A0B6YRD8"/>
<reference evidence="1" key="1">
    <citation type="submission" date="2014-12" db="EMBL/GenBank/DDBJ databases">
        <title>Insight into the proteome of Arion vulgaris.</title>
        <authorList>
            <person name="Aradska J."/>
            <person name="Bulat T."/>
            <person name="Smidak R."/>
            <person name="Sarate P."/>
            <person name="Gangsoo J."/>
            <person name="Sialana F."/>
            <person name="Bilban M."/>
            <person name="Lubec G."/>
        </authorList>
    </citation>
    <scope>NUCLEOTIDE SEQUENCE</scope>
    <source>
        <tissue evidence="1">Skin</tissue>
    </source>
</reference>
<name>A0A0B6YRD8_9EUPU</name>
<organism evidence="1">
    <name type="scientific">Arion vulgaris</name>
    <dbReference type="NCBI Taxonomy" id="1028688"/>
    <lineage>
        <taxon>Eukaryota</taxon>
        <taxon>Metazoa</taxon>
        <taxon>Spiralia</taxon>
        <taxon>Lophotrochozoa</taxon>
        <taxon>Mollusca</taxon>
        <taxon>Gastropoda</taxon>
        <taxon>Heterobranchia</taxon>
        <taxon>Euthyneura</taxon>
        <taxon>Panpulmonata</taxon>
        <taxon>Eupulmonata</taxon>
        <taxon>Stylommatophora</taxon>
        <taxon>Helicina</taxon>
        <taxon>Arionoidea</taxon>
        <taxon>Arionidae</taxon>
        <taxon>Arion</taxon>
    </lineage>
</organism>
<accession>A0A0B6YRD8</accession>
<evidence type="ECO:0000313" key="1">
    <source>
        <dbReference type="EMBL" id="CEK58040.1"/>
    </source>
</evidence>
<sequence>MTSNVIEITMQWIPGHSNTHTHTMINQTCHLIRHVIIYDGINTRTISHSNNSPYNQANYIVFPRWMMEPARKRKGGNYNLLSRV</sequence>